<name>A0A9X4GYY6_9FIRM</name>
<gene>
    <name evidence="1" type="ORF">L7E55_07540</name>
</gene>
<protein>
    <recommendedName>
        <fullName evidence="3">DUF3368 domain-containing protein</fullName>
    </recommendedName>
</protein>
<evidence type="ECO:0000313" key="1">
    <source>
        <dbReference type="EMBL" id="MDF9408212.1"/>
    </source>
</evidence>
<comment type="caution">
    <text evidence="1">The sequence shown here is derived from an EMBL/GenBank/DDBJ whole genome shotgun (WGS) entry which is preliminary data.</text>
</comment>
<dbReference type="Pfam" id="PF11848">
    <property type="entry name" value="DUF3368"/>
    <property type="match status" value="1"/>
</dbReference>
<dbReference type="RefSeq" id="WP_277443506.1">
    <property type="nucleotide sequence ID" value="NZ_JAKOAV010000011.1"/>
</dbReference>
<dbReference type="AlphaFoldDB" id="A0A9X4GYY6"/>
<dbReference type="EMBL" id="JAKOAV010000011">
    <property type="protein sequence ID" value="MDF9408212.1"/>
    <property type="molecule type" value="Genomic_DNA"/>
</dbReference>
<keyword evidence="2" id="KW-1185">Reference proteome</keyword>
<dbReference type="Proteomes" id="UP001154312">
    <property type="component" value="Unassembled WGS sequence"/>
</dbReference>
<dbReference type="PANTHER" id="PTHR39550:SF1">
    <property type="entry name" value="SLL0658 PROTEIN"/>
    <property type="match status" value="1"/>
</dbReference>
<organism evidence="1 2">
    <name type="scientific">Pelotomaculum isophthalicicum JI</name>
    <dbReference type="NCBI Taxonomy" id="947010"/>
    <lineage>
        <taxon>Bacteria</taxon>
        <taxon>Bacillati</taxon>
        <taxon>Bacillota</taxon>
        <taxon>Clostridia</taxon>
        <taxon>Eubacteriales</taxon>
        <taxon>Desulfotomaculaceae</taxon>
        <taxon>Pelotomaculum</taxon>
    </lineage>
</organism>
<proteinExistence type="predicted"/>
<dbReference type="InterPro" id="IPR021799">
    <property type="entry name" value="PIN-like_prokaryotic"/>
</dbReference>
<evidence type="ECO:0008006" key="3">
    <source>
        <dbReference type="Google" id="ProtNLM"/>
    </source>
</evidence>
<accession>A0A9X4GYY6</accession>
<sequence length="190" mass="21636">MKILSSRVAVSDADVMIKLYKAGSLSLLGDIFSEVIVPGKVYEEVTRKINKQVDDINSLLENKWLKKITITDREFLNEDQIELIGITMHSFQHALDDGEREAFALANELNISILLIDDASAKRIIEHNSNVKGLSHVEVLYLAILKKIMTPQEAEKVFERINTVVTYPIKTPFSDLIRRAQKRFRELGLL</sequence>
<dbReference type="PANTHER" id="PTHR39550">
    <property type="entry name" value="SLL0658 PROTEIN"/>
    <property type="match status" value="1"/>
</dbReference>
<reference evidence="1" key="1">
    <citation type="submission" date="2022-02" db="EMBL/GenBank/DDBJ databases">
        <authorList>
            <person name="Leng L."/>
        </authorList>
    </citation>
    <scope>NUCLEOTIDE SEQUENCE</scope>
    <source>
        <strain evidence="1">JI</strain>
    </source>
</reference>
<evidence type="ECO:0000313" key="2">
    <source>
        <dbReference type="Proteomes" id="UP001154312"/>
    </source>
</evidence>